<evidence type="ECO:0000313" key="1">
    <source>
        <dbReference type="EMBL" id="KAA6344231.1"/>
    </source>
</evidence>
<dbReference type="EMBL" id="SNRY01000228">
    <property type="protein sequence ID" value="KAA6344231.1"/>
    <property type="molecule type" value="Genomic_DNA"/>
</dbReference>
<gene>
    <name evidence="1" type="ORF">EZS27_008124</name>
</gene>
<accession>A0A5J4SG58</accession>
<comment type="caution">
    <text evidence="1">The sequence shown here is derived from an EMBL/GenBank/DDBJ whole genome shotgun (WGS) entry which is preliminary data.</text>
</comment>
<protein>
    <submittedName>
        <fullName evidence="1">Uncharacterized protein</fullName>
    </submittedName>
</protein>
<reference evidence="1" key="1">
    <citation type="submission" date="2019-03" db="EMBL/GenBank/DDBJ databases">
        <title>Single cell metagenomics reveals metabolic interactions within the superorganism composed of flagellate Streblomastix strix and complex community of Bacteroidetes bacteria on its surface.</title>
        <authorList>
            <person name="Treitli S.C."/>
            <person name="Kolisko M."/>
            <person name="Husnik F."/>
            <person name="Keeling P."/>
            <person name="Hampl V."/>
        </authorList>
    </citation>
    <scope>NUCLEOTIDE SEQUENCE</scope>
    <source>
        <strain evidence="1">STM</strain>
    </source>
</reference>
<name>A0A5J4SG58_9ZZZZ</name>
<dbReference type="AlphaFoldDB" id="A0A5J4SG58"/>
<organism evidence="1">
    <name type="scientific">termite gut metagenome</name>
    <dbReference type="NCBI Taxonomy" id="433724"/>
    <lineage>
        <taxon>unclassified sequences</taxon>
        <taxon>metagenomes</taxon>
        <taxon>organismal metagenomes</taxon>
    </lineage>
</organism>
<sequence>MLRNEIMKKDIFIDNNIAGKFANPQDAEYIRLTEWLMHYDVSKDSENKDEYAHLVVSNKLLKEYYRSSMSAQSDTTISVIIDKLTREGRLIIIRNDRIKEFKDKHYTKAVERKLHCNNEDREHLPLVFLSDRKYALSYDGNFIYDLEYFPGFRVLVKKRPEELPYL</sequence>
<proteinExistence type="predicted"/>